<dbReference type="PRINTS" id="PR00622">
    <property type="entry name" value="HISTONEH3"/>
</dbReference>
<feature type="compositionally biased region" description="Basic residues" evidence="9">
    <location>
        <begin position="1"/>
        <end position="14"/>
    </location>
</feature>
<dbReference type="InterPro" id="IPR007125">
    <property type="entry name" value="H2A/H2B/H3"/>
</dbReference>
<feature type="domain" description="Core Histone H2A/H2B/H3" evidence="10">
    <location>
        <begin position="111"/>
        <end position="199"/>
    </location>
</feature>
<proteinExistence type="inferred from homology"/>
<evidence type="ECO:0000313" key="12">
    <source>
        <dbReference type="Proteomes" id="UP000315295"/>
    </source>
</evidence>
<feature type="region of interest" description="Disordered" evidence="9">
    <location>
        <begin position="1"/>
        <end position="108"/>
    </location>
</feature>
<dbReference type="CDD" id="cd22911">
    <property type="entry name" value="HFD_H3"/>
    <property type="match status" value="1"/>
</dbReference>
<dbReference type="GO" id="GO:0030527">
    <property type="term" value="F:structural constituent of chromatin"/>
    <property type="evidence" value="ECO:0007669"/>
    <property type="project" value="InterPro"/>
</dbReference>
<evidence type="ECO:0000256" key="5">
    <source>
        <dbReference type="ARBA" id="ARBA00022990"/>
    </source>
</evidence>
<dbReference type="Proteomes" id="UP000315295">
    <property type="component" value="Unassembled WGS sequence"/>
</dbReference>
<evidence type="ECO:0000256" key="6">
    <source>
        <dbReference type="ARBA" id="ARBA00023125"/>
    </source>
</evidence>
<protein>
    <recommendedName>
        <fullName evidence="10">Core Histone H2A/H2B/H3 domain-containing protein</fullName>
    </recommendedName>
</protein>
<feature type="compositionally biased region" description="Basic and acidic residues" evidence="9">
    <location>
        <begin position="46"/>
        <end position="65"/>
    </location>
</feature>
<reference evidence="11 12" key="1">
    <citation type="journal article" date="2019" name="G3 (Bethesda)">
        <title>Sequencing of a Wild Apple (Malus baccata) Genome Unravels the Differences Between Cultivated and Wild Apple Species Regarding Disease Resistance and Cold Tolerance.</title>
        <authorList>
            <person name="Chen X."/>
        </authorList>
    </citation>
    <scope>NUCLEOTIDE SEQUENCE [LARGE SCALE GENOMIC DNA]</scope>
    <source>
        <strain evidence="12">cv. Shandingzi</strain>
        <tissue evidence="11">Leaves</tissue>
    </source>
</reference>
<keyword evidence="4" id="KW-0158">Chromosome</keyword>
<keyword evidence="6" id="KW-0238">DNA-binding</keyword>
<dbReference type="InterPro" id="IPR009072">
    <property type="entry name" value="Histone-fold"/>
</dbReference>
<evidence type="ECO:0000256" key="4">
    <source>
        <dbReference type="ARBA" id="ARBA00022454"/>
    </source>
</evidence>
<dbReference type="FunFam" id="1.10.20.10:FF:000085">
    <property type="entry name" value="Histone H3.2"/>
    <property type="match status" value="1"/>
</dbReference>
<dbReference type="SMART" id="SM00428">
    <property type="entry name" value="H3"/>
    <property type="match status" value="1"/>
</dbReference>
<sequence>MARIKHTAHKKSVARKSSTPKEAAAGTGGTSAASPAKQPEPSAPWRRSERSSQRTSESQEQHEPETNAQATPQSKKQKQSERNPQTPQSKKQKPSERNPPPTQKKKWRYRPGTVALREIRYYQKTWNLIIPAAPFIRTVREISINMSKDPVRWTPEALQAIQEAAEDFLVRLFEDSMLCAIHARRVTLMKKDLELARRIRGEGRFC</sequence>
<dbReference type="InterPro" id="IPR000164">
    <property type="entry name" value="Histone_H3/CENP-A"/>
</dbReference>
<keyword evidence="5" id="KW-0007">Acetylation</keyword>
<dbReference type="AlphaFoldDB" id="A0A540KX52"/>
<dbReference type="GO" id="GO:0000786">
    <property type="term" value="C:nucleosome"/>
    <property type="evidence" value="ECO:0007669"/>
    <property type="project" value="UniProtKB-KW"/>
</dbReference>
<evidence type="ECO:0000256" key="7">
    <source>
        <dbReference type="ARBA" id="ARBA00023242"/>
    </source>
</evidence>
<accession>A0A540KX52</accession>
<evidence type="ECO:0000256" key="1">
    <source>
        <dbReference type="ARBA" id="ARBA00004123"/>
    </source>
</evidence>
<gene>
    <name evidence="11" type="ORF">C1H46_035654</name>
</gene>
<dbReference type="PANTHER" id="PTHR45810:SF1">
    <property type="entry name" value="HISTONE H3-LIKE CENTROMERIC PROTEIN A"/>
    <property type="match status" value="1"/>
</dbReference>
<dbReference type="STRING" id="106549.A0A540KX52"/>
<evidence type="ECO:0000256" key="8">
    <source>
        <dbReference type="ARBA" id="ARBA00023269"/>
    </source>
</evidence>
<evidence type="ECO:0000313" key="11">
    <source>
        <dbReference type="EMBL" id="TQD78787.1"/>
    </source>
</evidence>
<comment type="caution">
    <text evidence="11">The sequence shown here is derived from an EMBL/GenBank/DDBJ whole genome shotgun (WGS) entry which is preliminary data.</text>
</comment>
<keyword evidence="12" id="KW-1185">Reference proteome</keyword>
<organism evidence="11 12">
    <name type="scientific">Malus baccata</name>
    <name type="common">Siberian crab apple</name>
    <name type="synonym">Pyrus baccata</name>
    <dbReference type="NCBI Taxonomy" id="106549"/>
    <lineage>
        <taxon>Eukaryota</taxon>
        <taxon>Viridiplantae</taxon>
        <taxon>Streptophyta</taxon>
        <taxon>Embryophyta</taxon>
        <taxon>Tracheophyta</taxon>
        <taxon>Spermatophyta</taxon>
        <taxon>Magnoliopsida</taxon>
        <taxon>eudicotyledons</taxon>
        <taxon>Gunneridae</taxon>
        <taxon>Pentapetalae</taxon>
        <taxon>rosids</taxon>
        <taxon>fabids</taxon>
        <taxon>Rosales</taxon>
        <taxon>Rosaceae</taxon>
        <taxon>Amygdaloideae</taxon>
        <taxon>Maleae</taxon>
        <taxon>Malus</taxon>
    </lineage>
</organism>
<dbReference type="GO" id="GO:0005634">
    <property type="term" value="C:nucleus"/>
    <property type="evidence" value="ECO:0007669"/>
    <property type="project" value="UniProtKB-SubCell"/>
</dbReference>
<keyword evidence="7" id="KW-0539">Nucleus</keyword>
<dbReference type="GO" id="GO:0046982">
    <property type="term" value="F:protein heterodimerization activity"/>
    <property type="evidence" value="ECO:0007669"/>
    <property type="project" value="InterPro"/>
</dbReference>
<dbReference type="Gene3D" id="1.10.20.10">
    <property type="entry name" value="Histone, subunit A"/>
    <property type="match status" value="1"/>
</dbReference>
<dbReference type="GO" id="GO:0003677">
    <property type="term" value="F:DNA binding"/>
    <property type="evidence" value="ECO:0007669"/>
    <property type="project" value="UniProtKB-KW"/>
</dbReference>
<dbReference type="Pfam" id="PF00125">
    <property type="entry name" value="Histone"/>
    <property type="match status" value="1"/>
</dbReference>
<evidence type="ECO:0000256" key="2">
    <source>
        <dbReference type="ARBA" id="ARBA00004286"/>
    </source>
</evidence>
<keyword evidence="8" id="KW-0544">Nucleosome core</keyword>
<evidence type="ECO:0000256" key="3">
    <source>
        <dbReference type="ARBA" id="ARBA00010343"/>
    </source>
</evidence>
<comment type="subcellular location">
    <subcellularLocation>
        <location evidence="2">Chromosome</location>
    </subcellularLocation>
    <subcellularLocation>
        <location evidence="1">Nucleus</location>
    </subcellularLocation>
</comment>
<evidence type="ECO:0000256" key="9">
    <source>
        <dbReference type="SAM" id="MobiDB-lite"/>
    </source>
</evidence>
<dbReference type="SUPFAM" id="SSF47113">
    <property type="entry name" value="Histone-fold"/>
    <property type="match status" value="1"/>
</dbReference>
<name>A0A540KX52_MALBA</name>
<evidence type="ECO:0000259" key="10">
    <source>
        <dbReference type="Pfam" id="PF00125"/>
    </source>
</evidence>
<dbReference type="PANTHER" id="PTHR45810">
    <property type="entry name" value="HISTONE H3.2"/>
    <property type="match status" value="1"/>
</dbReference>
<dbReference type="EMBL" id="VIEB01000891">
    <property type="protein sequence ID" value="TQD78787.1"/>
    <property type="molecule type" value="Genomic_DNA"/>
</dbReference>
<comment type="similarity">
    <text evidence="3">Belongs to the histone H3 family.</text>
</comment>